<sequence>MASIFARVSLANTSSGVTEVTRFLLKASAAEIFLLNRSISLALAGRISRRNTYKEQHSGVRPSWENGVRNVAWKTRKLHCYH</sequence>
<dbReference type="Proteomes" id="UP000828390">
    <property type="component" value="Unassembled WGS sequence"/>
</dbReference>
<evidence type="ECO:0000313" key="1">
    <source>
        <dbReference type="EMBL" id="KAH3858369.1"/>
    </source>
</evidence>
<reference evidence="1" key="2">
    <citation type="submission" date="2020-11" db="EMBL/GenBank/DDBJ databases">
        <authorList>
            <person name="McCartney M.A."/>
            <person name="Auch B."/>
            <person name="Kono T."/>
            <person name="Mallez S."/>
            <person name="Becker A."/>
            <person name="Gohl D.M."/>
            <person name="Silverstein K.A.T."/>
            <person name="Koren S."/>
            <person name="Bechman K.B."/>
            <person name="Herman A."/>
            <person name="Abrahante J.E."/>
            <person name="Garbe J."/>
        </authorList>
    </citation>
    <scope>NUCLEOTIDE SEQUENCE</scope>
    <source>
        <strain evidence="1">Duluth1</strain>
        <tissue evidence="1">Whole animal</tissue>
    </source>
</reference>
<dbReference type="EMBL" id="JAIWYP010000003">
    <property type="protein sequence ID" value="KAH3858369.1"/>
    <property type="molecule type" value="Genomic_DNA"/>
</dbReference>
<organism evidence="1 2">
    <name type="scientific">Dreissena polymorpha</name>
    <name type="common">Zebra mussel</name>
    <name type="synonym">Mytilus polymorpha</name>
    <dbReference type="NCBI Taxonomy" id="45954"/>
    <lineage>
        <taxon>Eukaryota</taxon>
        <taxon>Metazoa</taxon>
        <taxon>Spiralia</taxon>
        <taxon>Lophotrochozoa</taxon>
        <taxon>Mollusca</taxon>
        <taxon>Bivalvia</taxon>
        <taxon>Autobranchia</taxon>
        <taxon>Heteroconchia</taxon>
        <taxon>Euheterodonta</taxon>
        <taxon>Imparidentia</taxon>
        <taxon>Neoheterodontei</taxon>
        <taxon>Myida</taxon>
        <taxon>Dreissenoidea</taxon>
        <taxon>Dreissenidae</taxon>
        <taxon>Dreissena</taxon>
    </lineage>
</organism>
<keyword evidence="2" id="KW-1185">Reference proteome</keyword>
<proteinExistence type="predicted"/>
<comment type="caution">
    <text evidence="1">The sequence shown here is derived from an EMBL/GenBank/DDBJ whole genome shotgun (WGS) entry which is preliminary data.</text>
</comment>
<evidence type="ECO:0000313" key="2">
    <source>
        <dbReference type="Proteomes" id="UP000828390"/>
    </source>
</evidence>
<name>A0A9D4LIG8_DREPO</name>
<reference evidence="1" key="1">
    <citation type="journal article" date="2019" name="bioRxiv">
        <title>The Genome of the Zebra Mussel, Dreissena polymorpha: A Resource for Invasive Species Research.</title>
        <authorList>
            <person name="McCartney M.A."/>
            <person name="Auch B."/>
            <person name="Kono T."/>
            <person name="Mallez S."/>
            <person name="Zhang Y."/>
            <person name="Obille A."/>
            <person name="Becker A."/>
            <person name="Abrahante J.E."/>
            <person name="Garbe J."/>
            <person name="Badalamenti J.P."/>
            <person name="Herman A."/>
            <person name="Mangelson H."/>
            <person name="Liachko I."/>
            <person name="Sullivan S."/>
            <person name="Sone E.D."/>
            <person name="Koren S."/>
            <person name="Silverstein K.A.T."/>
            <person name="Beckman K.B."/>
            <person name="Gohl D.M."/>
        </authorList>
    </citation>
    <scope>NUCLEOTIDE SEQUENCE</scope>
    <source>
        <strain evidence="1">Duluth1</strain>
        <tissue evidence="1">Whole animal</tissue>
    </source>
</reference>
<gene>
    <name evidence="1" type="ORF">DPMN_100992</name>
</gene>
<dbReference type="AlphaFoldDB" id="A0A9D4LIG8"/>
<accession>A0A9D4LIG8</accession>
<protein>
    <submittedName>
        <fullName evidence="1">Uncharacterized protein</fullName>
    </submittedName>
</protein>